<accession>A0A9X3F0B8</accession>
<dbReference type="Proteomes" id="UP001150924">
    <property type="component" value="Unassembled WGS sequence"/>
</dbReference>
<feature type="domain" description="AB hydrolase-1" evidence="1">
    <location>
        <begin position="148"/>
        <end position="380"/>
    </location>
</feature>
<evidence type="ECO:0000259" key="1">
    <source>
        <dbReference type="Pfam" id="PF00561"/>
    </source>
</evidence>
<dbReference type="PANTHER" id="PTHR43433:SF5">
    <property type="entry name" value="AB HYDROLASE-1 DOMAIN-CONTAINING PROTEIN"/>
    <property type="match status" value="1"/>
</dbReference>
<keyword evidence="4" id="KW-1185">Reference proteome</keyword>
<dbReference type="PANTHER" id="PTHR43433">
    <property type="entry name" value="HYDROLASE, ALPHA/BETA FOLD FAMILY PROTEIN"/>
    <property type="match status" value="1"/>
</dbReference>
<dbReference type="Gene3D" id="3.40.50.1820">
    <property type="entry name" value="alpha/beta hydrolase"/>
    <property type="match status" value="1"/>
</dbReference>
<evidence type="ECO:0000313" key="3">
    <source>
        <dbReference type="EMBL" id="MCY1013643.1"/>
    </source>
</evidence>
<dbReference type="Pfam" id="PF12680">
    <property type="entry name" value="SnoaL_2"/>
    <property type="match status" value="1"/>
</dbReference>
<dbReference type="GO" id="GO:0016787">
    <property type="term" value="F:hydrolase activity"/>
    <property type="evidence" value="ECO:0007669"/>
    <property type="project" value="UniProtKB-KW"/>
</dbReference>
<dbReference type="SUPFAM" id="SSF53474">
    <property type="entry name" value="alpha/beta-Hydrolases"/>
    <property type="match status" value="1"/>
</dbReference>
<dbReference type="Pfam" id="PF00561">
    <property type="entry name" value="Abhydrolase_1"/>
    <property type="match status" value="1"/>
</dbReference>
<dbReference type="PRINTS" id="PR00111">
    <property type="entry name" value="ABHYDROLASE"/>
</dbReference>
<dbReference type="EMBL" id="JAPNKE010000002">
    <property type="protein sequence ID" value="MCY1013643.1"/>
    <property type="molecule type" value="Genomic_DNA"/>
</dbReference>
<dbReference type="InterPro" id="IPR032710">
    <property type="entry name" value="NTF2-like_dom_sf"/>
</dbReference>
<evidence type="ECO:0000313" key="4">
    <source>
        <dbReference type="Proteomes" id="UP001150924"/>
    </source>
</evidence>
<dbReference type="RefSeq" id="WP_267777719.1">
    <property type="nucleotide sequence ID" value="NZ_JAPNKE010000002.1"/>
</dbReference>
<protein>
    <submittedName>
        <fullName evidence="3">Alpha/beta fold hydrolase</fullName>
    </submittedName>
</protein>
<dbReference type="InterPro" id="IPR050471">
    <property type="entry name" value="AB_hydrolase"/>
</dbReference>
<comment type="caution">
    <text evidence="3">The sequence shown here is derived from an EMBL/GenBank/DDBJ whole genome shotgun (WGS) entry which is preliminary data.</text>
</comment>
<organism evidence="3 4">
    <name type="scientific">Nannocystis pusilla</name>
    <dbReference type="NCBI Taxonomy" id="889268"/>
    <lineage>
        <taxon>Bacteria</taxon>
        <taxon>Pseudomonadati</taxon>
        <taxon>Myxococcota</taxon>
        <taxon>Polyangia</taxon>
        <taxon>Nannocystales</taxon>
        <taxon>Nannocystaceae</taxon>
        <taxon>Nannocystis</taxon>
    </lineage>
</organism>
<keyword evidence="3" id="KW-0378">Hydrolase</keyword>
<reference evidence="3" key="1">
    <citation type="submission" date="2022-11" db="EMBL/GenBank/DDBJ databases">
        <title>Minimal conservation of predation-associated metabolite biosynthetic gene clusters underscores biosynthetic potential of Myxococcota including descriptions for ten novel species: Archangium lansinium sp. nov., Myxococcus landrumus sp. nov., Nannocystis bai.</title>
        <authorList>
            <person name="Ahearne A."/>
            <person name="Stevens C."/>
            <person name="Phillips K."/>
        </authorList>
    </citation>
    <scope>NUCLEOTIDE SEQUENCE</scope>
    <source>
        <strain evidence="3">Na p29</strain>
    </source>
</reference>
<name>A0A9X3F0B8_9BACT</name>
<dbReference type="InterPro" id="IPR000073">
    <property type="entry name" value="AB_hydrolase_1"/>
</dbReference>
<proteinExistence type="predicted"/>
<gene>
    <name evidence="3" type="ORF">OV079_50570</name>
</gene>
<dbReference type="Gene3D" id="3.10.450.50">
    <property type="match status" value="1"/>
</dbReference>
<dbReference type="InterPro" id="IPR037401">
    <property type="entry name" value="SnoaL-like"/>
</dbReference>
<feature type="domain" description="SnoaL-like" evidence="2">
    <location>
        <begin position="11"/>
        <end position="113"/>
    </location>
</feature>
<dbReference type="InterPro" id="IPR029058">
    <property type="entry name" value="AB_hydrolase_fold"/>
</dbReference>
<dbReference type="SUPFAM" id="SSF54427">
    <property type="entry name" value="NTF2-like"/>
    <property type="match status" value="1"/>
</dbReference>
<evidence type="ECO:0000259" key="2">
    <source>
        <dbReference type="Pfam" id="PF12680"/>
    </source>
</evidence>
<sequence length="394" mass="42317">MTTTTEPQHLVDRYLAAWNERDDARRAALIAATFTADARYVDPLAASEGHAGIDAMIGAIQAKFPGFAFAPRGAADRHGDNLRFAWSLAPAGGQAIAGGTDFATVAPDGRFASVTGFLDALPPRPRGHNVTLPDGETLFYRDSGGDGPAVVFVHSWGLSSSMWQYQVLALRAAGLRCVSFDRRGHGRSSPATAGYELDTLADDLAAVLAHLDLRGVTLVGHSLGCAEILRYVARHGSSRVARIALLGPLTPVLRQLPDNLEGIPDAVFEAVFAGWARDFPRWAAENEAPFFVPETSAAMRAWLMSELLSTPVDVAIATQRAVVFSDLRPDLPAIDRPTLILHGDRDVSTPLALGRRTAAGIAGARLEVYEGAPHGLFITHMDRVNRDLLAFIRE</sequence>
<dbReference type="AlphaFoldDB" id="A0A9X3F0B8"/>